<dbReference type="EMBL" id="KN607870">
    <property type="protein sequence ID" value="KHJ78945.1"/>
    <property type="molecule type" value="Genomic_DNA"/>
</dbReference>
<accession>A0A0B1S6T2</accession>
<proteinExistence type="predicted"/>
<sequence>MKDIRETRRIMEPYHYNAAWGIATVIGLVLLMAIAPGLILLALCRRANREENEVGITAVKTPVGPERKSRKRKSHLYCKIRLC</sequence>
<feature type="transmembrane region" description="Helical" evidence="1">
    <location>
        <begin position="20"/>
        <end position="43"/>
    </location>
</feature>
<gene>
    <name evidence="2" type="ORF">OESDEN_21425</name>
</gene>
<evidence type="ECO:0000256" key="1">
    <source>
        <dbReference type="SAM" id="Phobius"/>
    </source>
</evidence>
<evidence type="ECO:0000313" key="2">
    <source>
        <dbReference type="EMBL" id="KHJ78945.1"/>
    </source>
</evidence>
<dbReference type="Proteomes" id="UP000053660">
    <property type="component" value="Unassembled WGS sequence"/>
</dbReference>
<name>A0A0B1S6T2_OESDE</name>
<dbReference type="AlphaFoldDB" id="A0A0B1S6T2"/>
<organism evidence="2 3">
    <name type="scientific">Oesophagostomum dentatum</name>
    <name type="common">Nodular worm</name>
    <dbReference type="NCBI Taxonomy" id="61180"/>
    <lineage>
        <taxon>Eukaryota</taxon>
        <taxon>Metazoa</taxon>
        <taxon>Ecdysozoa</taxon>
        <taxon>Nematoda</taxon>
        <taxon>Chromadorea</taxon>
        <taxon>Rhabditida</taxon>
        <taxon>Rhabditina</taxon>
        <taxon>Rhabditomorpha</taxon>
        <taxon>Strongyloidea</taxon>
        <taxon>Strongylidae</taxon>
        <taxon>Oesophagostomum</taxon>
    </lineage>
</organism>
<keyword evidence="1" id="KW-1133">Transmembrane helix</keyword>
<reference evidence="2 3" key="1">
    <citation type="submission" date="2014-03" db="EMBL/GenBank/DDBJ databases">
        <title>Draft genome of the hookworm Oesophagostomum dentatum.</title>
        <authorList>
            <person name="Mitreva M."/>
        </authorList>
    </citation>
    <scope>NUCLEOTIDE SEQUENCE [LARGE SCALE GENOMIC DNA]</scope>
    <source>
        <strain evidence="2 3">OD-Hann</strain>
    </source>
</reference>
<protein>
    <submittedName>
        <fullName evidence="2">Uncharacterized protein</fullName>
    </submittedName>
</protein>
<keyword evidence="1" id="KW-0812">Transmembrane</keyword>
<keyword evidence="1" id="KW-0472">Membrane</keyword>
<evidence type="ECO:0000313" key="3">
    <source>
        <dbReference type="Proteomes" id="UP000053660"/>
    </source>
</evidence>
<keyword evidence="3" id="KW-1185">Reference proteome</keyword>